<sequence>VRGPAFRIGGATELLLQGLNPDVVAQQGRWKSQAFLEYWREIESILPMFISSSDSAARCASLESVMSVFSRNHHLRPPT</sequence>
<evidence type="ECO:0000313" key="2">
    <source>
        <dbReference type="Proteomes" id="UP000790377"/>
    </source>
</evidence>
<gene>
    <name evidence="1" type="ORF">BJ138DRAFT_1010615</name>
</gene>
<protein>
    <submittedName>
        <fullName evidence="1">Uncharacterized protein</fullName>
    </submittedName>
</protein>
<dbReference type="Proteomes" id="UP000790377">
    <property type="component" value="Unassembled WGS sequence"/>
</dbReference>
<organism evidence="1 2">
    <name type="scientific">Hygrophoropsis aurantiaca</name>
    <dbReference type="NCBI Taxonomy" id="72124"/>
    <lineage>
        <taxon>Eukaryota</taxon>
        <taxon>Fungi</taxon>
        <taxon>Dikarya</taxon>
        <taxon>Basidiomycota</taxon>
        <taxon>Agaricomycotina</taxon>
        <taxon>Agaricomycetes</taxon>
        <taxon>Agaricomycetidae</taxon>
        <taxon>Boletales</taxon>
        <taxon>Coniophorineae</taxon>
        <taxon>Hygrophoropsidaceae</taxon>
        <taxon>Hygrophoropsis</taxon>
    </lineage>
</organism>
<dbReference type="EMBL" id="MU267754">
    <property type="protein sequence ID" value="KAH7909540.1"/>
    <property type="molecule type" value="Genomic_DNA"/>
</dbReference>
<accession>A0ACB8A825</accession>
<keyword evidence="2" id="KW-1185">Reference proteome</keyword>
<proteinExistence type="predicted"/>
<evidence type="ECO:0000313" key="1">
    <source>
        <dbReference type="EMBL" id="KAH7909540.1"/>
    </source>
</evidence>
<reference evidence="1" key="1">
    <citation type="journal article" date="2021" name="New Phytol.">
        <title>Evolutionary innovations through gain and loss of genes in the ectomycorrhizal Boletales.</title>
        <authorList>
            <person name="Wu G."/>
            <person name="Miyauchi S."/>
            <person name="Morin E."/>
            <person name="Kuo A."/>
            <person name="Drula E."/>
            <person name="Varga T."/>
            <person name="Kohler A."/>
            <person name="Feng B."/>
            <person name="Cao Y."/>
            <person name="Lipzen A."/>
            <person name="Daum C."/>
            <person name="Hundley H."/>
            <person name="Pangilinan J."/>
            <person name="Johnson J."/>
            <person name="Barry K."/>
            <person name="LaButti K."/>
            <person name="Ng V."/>
            <person name="Ahrendt S."/>
            <person name="Min B."/>
            <person name="Choi I.G."/>
            <person name="Park H."/>
            <person name="Plett J.M."/>
            <person name="Magnuson J."/>
            <person name="Spatafora J.W."/>
            <person name="Nagy L.G."/>
            <person name="Henrissat B."/>
            <person name="Grigoriev I.V."/>
            <person name="Yang Z.L."/>
            <person name="Xu J."/>
            <person name="Martin F.M."/>
        </authorList>
    </citation>
    <scope>NUCLEOTIDE SEQUENCE</scope>
    <source>
        <strain evidence="1">ATCC 28755</strain>
    </source>
</reference>
<comment type="caution">
    <text evidence="1">The sequence shown here is derived from an EMBL/GenBank/DDBJ whole genome shotgun (WGS) entry which is preliminary data.</text>
</comment>
<feature type="non-terminal residue" evidence="1">
    <location>
        <position position="1"/>
    </location>
</feature>
<name>A0ACB8A825_9AGAM</name>